<dbReference type="Pfam" id="PF04471">
    <property type="entry name" value="Mrr_cat"/>
    <property type="match status" value="1"/>
</dbReference>
<accession>A0ABT4KRE8</accession>
<keyword evidence="3" id="KW-0255">Endonuclease</keyword>
<evidence type="ECO:0000259" key="2">
    <source>
        <dbReference type="Pfam" id="PF20720"/>
    </source>
</evidence>
<dbReference type="GO" id="GO:0004519">
    <property type="term" value="F:endonuclease activity"/>
    <property type="evidence" value="ECO:0007669"/>
    <property type="project" value="UniProtKB-KW"/>
</dbReference>
<dbReference type="InterPro" id="IPR027417">
    <property type="entry name" value="P-loop_NTPase"/>
</dbReference>
<dbReference type="RefSeq" id="WP_269285237.1">
    <property type="nucleotide sequence ID" value="NZ_JAPVOI010000005.1"/>
</dbReference>
<dbReference type="SUPFAM" id="SSF52540">
    <property type="entry name" value="P-loop containing nucleoside triphosphate hydrolases"/>
    <property type="match status" value="1"/>
</dbReference>
<dbReference type="InterPro" id="IPR049050">
    <property type="entry name" value="nSTAND3"/>
</dbReference>
<keyword evidence="3" id="KW-0540">Nuclease</keyword>
<sequence>MTEYDFRCLSHHDFELLIRDLLQAEWGISLESFKSGKDGGIDLRYAKDGDHLIVQCKHYVGTGYSGLLSKLKKEVPKARRLRPKRYVLATSVPLSADNKAEVVALFGKDILCDSDVLGAEDINNLLNGHATILRAHFKLWLSSTVVLERVLHNVEYTQTNFKVEKVRRSLPKYVQTPAFNEALNILERDRLVIIAGPPGVGKSTLADMLLYAHLEQQFQPVVAERDVREATAQYREGHPQIFYYDDFLGSTYLGDRGFSFGHKDDRAILNLVELVLGTPNSRMILTTREHIFNTAMGESEKFKNSVLFDHRYRLEIEQYSEPVRAEILYNHIYFSALPEAKKHQIVDDDFFFEIIRHDKFNPRIIEWLSTLSRVKRQSVHYRNFVRALLDDPSELWHHAYEKEISNPARSLLLALFTLEGRADAVRVKEAFDALHAHRCQKYGLARQPHDLRSALWELGDGFIKLNGSVEVFDPSVLDLMNAVIREAPDNALDLLQGAAFFGQIELVWKFARLSDSKDVMATLAKHPAVMASAIARTMTADRRVEYKDTVAYYCSTFERRLCQTLEIAERLKSDVIFALVAPLADRLALEWKTEPVEIVEATELLRQLTRSESGPTGELLALYSQIRLALLKSAKRGCRIDEMREIIASVSIKDPEIEEEIRKLSRHFKFHCEGNFRDELYVLQTASEVDTLIDDLDDIQHGLSLNFSRLIEIAKEHLADLSDSSNDTAREREFELWSEKTIPGHMSDDDIRELFNSLLE</sequence>
<name>A0ABT4KRE8_9HYPH</name>
<evidence type="ECO:0000313" key="4">
    <source>
        <dbReference type="Proteomes" id="UP001079430"/>
    </source>
</evidence>
<dbReference type="Proteomes" id="UP001079430">
    <property type="component" value="Unassembled WGS sequence"/>
</dbReference>
<dbReference type="EC" id="3.1.21.-" evidence="3"/>
<protein>
    <submittedName>
        <fullName evidence="3">Restriction endonuclease</fullName>
        <ecNumber evidence="3">3.1.21.-</ecNumber>
    </submittedName>
</protein>
<keyword evidence="4" id="KW-1185">Reference proteome</keyword>
<dbReference type="Gene3D" id="3.40.50.300">
    <property type="entry name" value="P-loop containing nucleotide triphosphate hydrolases"/>
    <property type="match status" value="1"/>
</dbReference>
<dbReference type="Pfam" id="PF20720">
    <property type="entry name" value="nSTAND3"/>
    <property type="match status" value="1"/>
</dbReference>
<comment type="caution">
    <text evidence="3">The sequence shown here is derived from an EMBL/GenBank/DDBJ whole genome shotgun (WGS) entry which is preliminary data.</text>
</comment>
<dbReference type="GO" id="GO:0016787">
    <property type="term" value="F:hydrolase activity"/>
    <property type="evidence" value="ECO:0007669"/>
    <property type="project" value="UniProtKB-KW"/>
</dbReference>
<feature type="domain" description="Novel STAND NTPase 3" evidence="2">
    <location>
        <begin position="173"/>
        <end position="334"/>
    </location>
</feature>
<evidence type="ECO:0000313" key="3">
    <source>
        <dbReference type="EMBL" id="MCZ4093462.1"/>
    </source>
</evidence>
<proteinExistence type="predicted"/>
<feature type="domain" description="Restriction endonuclease type IV Mrr" evidence="1">
    <location>
        <begin position="9"/>
        <end position="62"/>
    </location>
</feature>
<gene>
    <name evidence="3" type="ORF">O3W52_26870</name>
</gene>
<dbReference type="InterPro" id="IPR007560">
    <property type="entry name" value="Restrct_endonuc_IV_Mrr"/>
</dbReference>
<evidence type="ECO:0000259" key="1">
    <source>
        <dbReference type="Pfam" id="PF04471"/>
    </source>
</evidence>
<reference evidence="3" key="1">
    <citation type="submission" date="2022-10" db="EMBL/GenBank/DDBJ databases">
        <title>Whole genome sequencing of three plant growth promoting bacteria isolated from Vachellia tortilis subsp. raddiana in Morocco.</title>
        <authorList>
            <person name="Hnini M."/>
            <person name="Zouagui R."/>
            <person name="Zouagui H."/>
            <person name="Chemao Elfihri M.-W."/>
            <person name="Ibrahimi A."/>
            <person name="Sbabou L."/>
            <person name="Aurag J."/>
        </authorList>
    </citation>
    <scope>NUCLEOTIDE SEQUENCE</scope>
    <source>
        <strain evidence="3">LMR678</strain>
    </source>
</reference>
<keyword evidence="3" id="KW-0378">Hydrolase</keyword>
<dbReference type="EMBL" id="JAPVOI010000005">
    <property type="protein sequence ID" value="MCZ4093462.1"/>
    <property type="molecule type" value="Genomic_DNA"/>
</dbReference>
<organism evidence="3 4">
    <name type="scientific">Sinorhizobium psoraleae</name>
    <dbReference type="NCBI Taxonomy" id="520838"/>
    <lineage>
        <taxon>Bacteria</taxon>
        <taxon>Pseudomonadati</taxon>
        <taxon>Pseudomonadota</taxon>
        <taxon>Alphaproteobacteria</taxon>
        <taxon>Hyphomicrobiales</taxon>
        <taxon>Rhizobiaceae</taxon>
        <taxon>Sinorhizobium/Ensifer group</taxon>
        <taxon>Sinorhizobium</taxon>
    </lineage>
</organism>